<dbReference type="PANTHER" id="PTHR47654">
    <property type="entry name" value="ZN(II)2CYS6 TRANSCRIPTION FACTOR (EUROFUNG)-RELATED"/>
    <property type="match status" value="1"/>
</dbReference>
<organism evidence="5 6">
    <name type="scientific">Aaosphaeria arxii CBS 175.79</name>
    <dbReference type="NCBI Taxonomy" id="1450172"/>
    <lineage>
        <taxon>Eukaryota</taxon>
        <taxon>Fungi</taxon>
        <taxon>Dikarya</taxon>
        <taxon>Ascomycota</taxon>
        <taxon>Pezizomycotina</taxon>
        <taxon>Dothideomycetes</taxon>
        <taxon>Pleosporomycetidae</taxon>
        <taxon>Pleosporales</taxon>
        <taxon>Pleosporales incertae sedis</taxon>
        <taxon>Aaosphaeria</taxon>
    </lineage>
</organism>
<dbReference type="InterPro" id="IPR036864">
    <property type="entry name" value="Zn2-C6_fun-type_DNA-bd_sf"/>
</dbReference>
<evidence type="ECO:0000313" key="5">
    <source>
        <dbReference type="EMBL" id="KAF2022094.1"/>
    </source>
</evidence>
<dbReference type="Pfam" id="PF00172">
    <property type="entry name" value="Zn_clus"/>
    <property type="match status" value="1"/>
</dbReference>
<sequence>MSSNTRTAKIQIPRLDRRENPDRAAAESSKSRVPRACLACRSRKVKCNGARPACKNCEDSNVSCVYSSSRKDRLKTATSHNQHLLNLLRDLKHRVDSDSRTRIEEALASITDDVTDAALATGTPDTHRTPAVPPEDRSDDERGEANVSAEVGSDEDLDLVDEDLLRDQQSRATGFVGKTSDIQWLRRLDHETKHGPRDTSSGPYGPPGSSHRASLERVKAMKKRKEKDPDPKADTSSLSYYLDDQPFDLDYLVDAWELPPFATAERLLNCYMTRVHDTFPIVAKKALVGRFYQYYASVGRGQVQKIPQRWQGMLNIIFAIGAVYSHLAEEHWRADDRDHLVYHSRAWALTLKDPWWFSHPDLPQLQINGLLAFYYLAIGQVNRSWMVSGMAVRSGFALGLHLRNEDRTATAVKKEILRRVWWGLYSLESALSSLTGRPSVAFASHISIPLPLPLSTEEIDEAIILTRFGGNTTATESPEHLLGDTQANTTTNSIPGTTKARSEPTNSGSYLKATAKISMIMQKSLSVLYSPDASTKSWEDAQNMIVQLNEQLDIWAASLPPGFAFESDNLIPHHRDRSILEMSYYGARIMINRPCLCRLHRHIEHQSQASDDFNRRTAELCVKSATDIADCLPDDPDLDRARIYRVGPWWSMVHVIMQALTILLLELAYNVTIEYGQKEIIKPLRKLLQWLRAMRATNTMAEKAHGISVTLLKRLESRIDVDITDMIEDVQKSPARTSSISTDRAEGSENMPMPNASDSGDRERYHSNTRHTLEPTSEFLFEDQIAFLGPNESETSASSDYFVRSFPQNTAFTNLFVTVYDEQNPFPFTEGEFVLEDLDITAQNHSYTHFPSNMQDSDRFPN</sequence>
<dbReference type="CDD" id="cd00067">
    <property type="entry name" value="GAL4"/>
    <property type="match status" value="1"/>
</dbReference>
<feature type="compositionally biased region" description="Low complexity" evidence="3">
    <location>
        <begin position="200"/>
        <end position="210"/>
    </location>
</feature>
<evidence type="ECO:0000256" key="1">
    <source>
        <dbReference type="ARBA" id="ARBA00022723"/>
    </source>
</evidence>
<feature type="region of interest" description="Disordered" evidence="3">
    <location>
        <begin position="114"/>
        <end position="158"/>
    </location>
</feature>
<feature type="compositionally biased region" description="Polar residues" evidence="3">
    <location>
        <begin position="485"/>
        <end position="496"/>
    </location>
</feature>
<dbReference type="SUPFAM" id="SSF57701">
    <property type="entry name" value="Zn2/Cys6 DNA-binding domain"/>
    <property type="match status" value="1"/>
</dbReference>
<dbReference type="InterPro" id="IPR053230">
    <property type="entry name" value="Trans_reg_galc"/>
</dbReference>
<dbReference type="SMART" id="SM00906">
    <property type="entry name" value="Fungal_trans"/>
    <property type="match status" value="1"/>
</dbReference>
<dbReference type="InterPro" id="IPR001138">
    <property type="entry name" value="Zn2Cys6_DnaBD"/>
</dbReference>
<evidence type="ECO:0000256" key="2">
    <source>
        <dbReference type="ARBA" id="ARBA00023242"/>
    </source>
</evidence>
<dbReference type="CDD" id="cd12148">
    <property type="entry name" value="fungal_TF_MHR"/>
    <property type="match status" value="1"/>
</dbReference>
<dbReference type="PROSITE" id="PS00463">
    <property type="entry name" value="ZN2_CY6_FUNGAL_1"/>
    <property type="match status" value="1"/>
</dbReference>
<dbReference type="Pfam" id="PF04082">
    <property type="entry name" value="Fungal_trans"/>
    <property type="match status" value="1"/>
</dbReference>
<dbReference type="GO" id="GO:0008270">
    <property type="term" value="F:zinc ion binding"/>
    <property type="evidence" value="ECO:0007669"/>
    <property type="project" value="InterPro"/>
</dbReference>
<dbReference type="PROSITE" id="PS50048">
    <property type="entry name" value="ZN2_CY6_FUNGAL_2"/>
    <property type="match status" value="1"/>
</dbReference>
<dbReference type="AlphaFoldDB" id="A0A6A5YBU8"/>
<feature type="region of interest" description="Disordered" evidence="3">
    <location>
        <begin position="732"/>
        <end position="766"/>
    </location>
</feature>
<dbReference type="RefSeq" id="XP_033390433.1">
    <property type="nucleotide sequence ID" value="XM_033526799.1"/>
</dbReference>
<dbReference type="Proteomes" id="UP000799778">
    <property type="component" value="Unassembled WGS sequence"/>
</dbReference>
<dbReference type="Gene3D" id="4.10.240.10">
    <property type="entry name" value="Zn(2)-C6 fungal-type DNA-binding domain"/>
    <property type="match status" value="1"/>
</dbReference>
<feature type="region of interest" description="Disordered" evidence="3">
    <location>
        <begin position="192"/>
        <end position="237"/>
    </location>
</feature>
<keyword evidence="1" id="KW-0479">Metal-binding</keyword>
<evidence type="ECO:0000313" key="6">
    <source>
        <dbReference type="Proteomes" id="UP000799778"/>
    </source>
</evidence>
<proteinExistence type="predicted"/>
<dbReference type="GO" id="GO:0003677">
    <property type="term" value="F:DNA binding"/>
    <property type="evidence" value="ECO:0007669"/>
    <property type="project" value="InterPro"/>
</dbReference>
<accession>A0A6A5YBU8</accession>
<dbReference type="OrthoDB" id="424974at2759"/>
<reference evidence="5" key="1">
    <citation type="journal article" date="2020" name="Stud. Mycol.">
        <title>101 Dothideomycetes genomes: a test case for predicting lifestyles and emergence of pathogens.</title>
        <authorList>
            <person name="Haridas S."/>
            <person name="Albert R."/>
            <person name="Binder M."/>
            <person name="Bloem J."/>
            <person name="Labutti K."/>
            <person name="Salamov A."/>
            <person name="Andreopoulos B."/>
            <person name="Baker S."/>
            <person name="Barry K."/>
            <person name="Bills G."/>
            <person name="Bluhm B."/>
            <person name="Cannon C."/>
            <person name="Castanera R."/>
            <person name="Culley D."/>
            <person name="Daum C."/>
            <person name="Ezra D."/>
            <person name="Gonzalez J."/>
            <person name="Henrissat B."/>
            <person name="Kuo A."/>
            <person name="Liang C."/>
            <person name="Lipzen A."/>
            <person name="Lutzoni F."/>
            <person name="Magnuson J."/>
            <person name="Mondo S."/>
            <person name="Nolan M."/>
            <person name="Ohm R."/>
            <person name="Pangilinan J."/>
            <person name="Park H.-J."/>
            <person name="Ramirez L."/>
            <person name="Alfaro M."/>
            <person name="Sun H."/>
            <person name="Tritt A."/>
            <person name="Yoshinaga Y."/>
            <person name="Zwiers L.-H."/>
            <person name="Turgeon B."/>
            <person name="Goodwin S."/>
            <person name="Spatafora J."/>
            <person name="Crous P."/>
            <person name="Grigoriev I."/>
        </authorList>
    </citation>
    <scope>NUCLEOTIDE SEQUENCE</scope>
    <source>
        <strain evidence="5">CBS 175.79</strain>
    </source>
</reference>
<gene>
    <name evidence="5" type="ORF">BU24DRAFT_417747</name>
</gene>
<dbReference type="PANTHER" id="PTHR47654:SF5">
    <property type="entry name" value="TRANSCRIPTION FACTOR DOMAIN-CONTAINING PROTEIN"/>
    <property type="match status" value="1"/>
</dbReference>
<protein>
    <recommendedName>
        <fullName evidence="4">Zn(2)-C6 fungal-type domain-containing protein</fullName>
    </recommendedName>
</protein>
<feature type="compositionally biased region" description="Basic and acidic residues" evidence="3">
    <location>
        <begin position="14"/>
        <end position="25"/>
    </location>
</feature>
<dbReference type="SMART" id="SM00066">
    <property type="entry name" value="GAL4"/>
    <property type="match status" value="1"/>
</dbReference>
<dbReference type="GO" id="GO:0000981">
    <property type="term" value="F:DNA-binding transcription factor activity, RNA polymerase II-specific"/>
    <property type="evidence" value="ECO:0007669"/>
    <property type="project" value="InterPro"/>
</dbReference>
<name>A0A6A5YBU8_9PLEO</name>
<dbReference type="InterPro" id="IPR007219">
    <property type="entry name" value="XnlR_reg_dom"/>
</dbReference>
<evidence type="ECO:0000256" key="3">
    <source>
        <dbReference type="SAM" id="MobiDB-lite"/>
    </source>
</evidence>
<keyword evidence="2" id="KW-0539">Nucleus</keyword>
<keyword evidence="6" id="KW-1185">Reference proteome</keyword>
<dbReference type="EMBL" id="ML978066">
    <property type="protein sequence ID" value="KAF2022094.1"/>
    <property type="molecule type" value="Genomic_DNA"/>
</dbReference>
<feature type="compositionally biased region" description="Basic and acidic residues" evidence="3">
    <location>
        <begin position="134"/>
        <end position="144"/>
    </location>
</feature>
<dbReference type="GeneID" id="54284196"/>
<evidence type="ECO:0000259" key="4">
    <source>
        <dbReference type="PROSITE" id="PS50048"/>
    </source>
</evidence>
<feature type="domain" description="Zn(2)-C6 fungal-type" evidence="4">
    <location>
        <begin position="36"/>
        <end position="66"/>
    </location>
</feature>
<feature type="region of interest" description="Disordered" evidence="3">
    <location>
        <begin position="477"/>
        <end position="507"/>
    </location>
</feature>
<feature type="region of interest" description="Disordered" evidence="3">
    <location>
        <begin position="1"/>
        <end position="30"/>
    </location>
</feature>
<dbReference type="GO" id="GO:0006351">
    <property type="term" value="P:DNA-templated transcription"/>
    <property type="evidence" value="ECO:0007669"/>
    <property type="project" value="InterPro"/>
</dbReference>